<dbReference type="InterPro" id="IPR027417">
    <property type="entry name" value="P-loop_NTPase"/>
</dbReference>
<dbReference type="SUPFAM" id="SSF52540">
    <property type="entry name" value="P-loop containing nucleoside triphosphate hydrolases"/>
    <property type="match status" value="1"/>
</dbReference>
<dbReference type="AlphaFoldDB" id="A0A166WYF5"/>
<reference evidence="3 4" key="1">
    <citation type="journal article" date="2016" name="Genome Biol. Evol.">
        <title>Divergent and convergent evolution of fungal pathogenicity.</title>
        <authorList>
            <person name="Shang Y."/>
            <person name="Xiao G."/>
            <person name="Zheng P."/>
            <person name="Cen K."/>
            <person name="Zhan S."/>
            <person name="Wang C."/>
        </authorList>
    </citation>
    <scope>NUCLEOTIDE SEQUENCE [LARGE SCALE GENOMIC DNA]</scope>
    <source>
        <strain evidence="3 4">RCEF 3172</strain>
    </source>
</reference>
<dbReference type="Proteomes" id="UP000076863">
    <property type="component" value="Unassembled WGS sequence"/>
</dbReference>
<feature type="transmembrane region" description="Helical" evidence="2">
    <location>
        <begin position="39"/>
        <end position="59"/>
    </location>
</feature>
<keyword evidence="4" id="KW-1185">Reference proteome</keyword>
<comment type="caution">
    <text evidence="3">The sequence shown here is derived from an EMBL/GenBank/DDBJ whole genome shotgun (WGS) entry which is preliminary data.</text>
</comment>
<name>A0A166WYF5_9HYPO</name>
<gene>
    <name evidence="3" type="ORF">BBO_08831</name>
</gene>
<dbReference type="Gene3D" id="3.40.50.300">
    <property type="entry name" value="P-loop containing nucleotide triphosphate hydrolases"/>
    <property type="match status" value="1"/>
</dbReference>
<proteinExistence type="predicted"/>
<accession>A0A166WYF5</accession>
<evidence type="ECO:0000313" key="4">
    <source>
        <dbReference type="Proteomes" id="UP000076863"/>
    </source>
</evidence>
<evidence type="ECO:0000256" key="1">
    <source>
        <dbReference type="SAM" id="MobiDB-lite"/>
    </source>
</evidence>
<dbReference type="EMBL" id="AZHA01000044">
    <property type="protein sequence ID" value="OAA35229.1"/>
    <property type="molecule type" value="Genomic_DNA"/>
</dbReference>
<dbReference type="OrthoDB" id="4869780at2759"/>
<keyword evidence="2" id="KW-1133">Transmembrane helix</keyword>
<evidence type="ECO:0000256" key="2">
    <source>
        <dbReference type="SAM" id="Phobius"/>
    </source>
</evidence>
<sequence>MDAPRPKKIAAASLDAANTSICWPPASSIKFENVTAHRYAYALPFCFIALLLILLQWLFSPGRATCSGQYQCVDPRQENIGIIGDIASGKTAFLSAVLGLVEYNGRNTVDDTDVRELPDVFVQQCIVSVSPLPARVSGHAAPEPRPPLYGTRAQNCLPDDIVVEVLKKLILWREVVARGATLDSPMSAMGLSRDREVLSIARAILRQKHLGAKIVMVGGTLSTVDPTLDLLASRGVPRMHPQQGDASPRDARRRFTGNQASQRLY</sequence>
<keyword evidence="2" id="KW-0812">Transmembrane</keyword>
<feature type="region of interest" description="Disordered" evidence="1">
    <location>
        <begin position="233"/>
        <end position="265"/>
    </location>
</feature>
<keyword evidence="2" id="KW-0472">Membrane</keyword>
<evidence type="ECO:0000313" key="3">
    <source>
        <dbReference type="EMBL" id="OAA35229.1"/>
    </source>
</evidence>
<protein>
    <submittedName>
        <fullName evidence="3">Uncharacterized protein</fullName>
    </submittedName>
</protein>
<feature type="compositionally biased region" description="Polar residues" evidence="1">
    <location>
        <begin position="256"/>
        <end position="265"/>
    </location>
</feature>
<organism evidence="3 4">
    <name type="scientific">Beauveria brongniartii RCEF 3172</name>
    <dbReference type="NCBI Taxonomy" id="1081107"/>
    <lineage>
        <taxon>Eukaryota</taxon>
        <taxon>Fungi</taxon>
        <taxon>Dikarya</taxon>
        <taxon>Ascomycota</taxon>
        <taxon>Pezizomycotina</taxon>
        <taxon>Sordariomycetes</taxon>
        <taxon>Hypocreomycetidae</taxon>
        <taxon>Hypocreales</taxon>
        <taxon>Cordycipitaceae</taxon>
        <taxon>Beauveria</taxon>
        <taxon>Beauveria brongniartii</taxon>
    </lineage>
</organism>